<reference evidence="5" key="1">
    <citation type="submission" date="2019-08" db="EMBL/GenBank/DDBJ databases">
        <title>Genomic characterization of a novel candidate phylum (ARYD3) from a high temperature, high salinity tertiary oil reservoir in north central Oklahoma, USA.</title>
        <authorList>
            <person name="Youssef N.H."/>
            <person name="Yadav A."/>
            <person name="Elshahed M.S."/>
        </authorList>
    </citation>
    <scope>NUCLEOTIDE SEQUENCE [LARGE SCALE GENOMIC DNA]</scope>
    <source>
        <strain evidence="5">ARYD3</strain>
    </source>
</reference>
<proteinExistence type="inferred from homology"/>
<sequence length="293" mass="31773">MNFKDLYKEVKSKKRVVSVVCPYGGQVMTALENARKKNIADSILVGKKEKIETSINEIGANVDDYKIVNASSDKEAARKGVSFVANQKADAIMKGKIQTATFMRAVLDKENGLRKGSILSHITAYEAKKYHKLLFITDGGIVIEPDLSEKIKILENAINYVRRLGIKKPKVAVMAHREAVDEKVKATTDAAKLAKMNDRGQIKNAFVDGPFAFDNAISKEAAEIKGIKSEVAGDADVLLVPDVVSGNLMAKAVMYMADCKFGGVVVGAKAPIILLSRADDAETKLNSIVMGLL</sequence>
<keyword evidence="2" id="KW-0808">Transferase</keyword>
<evidence type="ECO:0000313" key="5">
    <source>
        <dbReference type="EMBL" id="TYB31059.1"/>
    </source>
</evidence>
<protein>
    <submittedName>
        <fullName evidence="5">Bifunctional enoyl-CoA hydratase/phosphate acetyltransferase</fullName>
    </submittedName>
</protein>
<evidence type="ECO:0000256" key="1">
    <source>
        <dbReference type="ARBA" id="ARBA00005656"/>
    </source>
</evidence>
<dbReference type="InterPro" id="IPR050500">
    <property type="entry name" value="Phos_Acetyltrans/Butyryltrans"/>
</dbReference>
<organism evidence="5 6">
    <name type="scientific">Candidatus Mcinerneyibacterium aminivorans</name>
    <dbReference type="NCBI Taxonomy" id="2703815"/>
    <lineage>
        <taxon>Bacteria</taxon>
        <taxon>Candidatus Macinerneyibacteriota</taxon>
        <taxon>Candidatus Mcinerneyibacteria</taxon>
        <taxon>Candidatus Mcinerneyibacteriales</taxon>
        <taxon>Candidatus Mcinerneyibacteriaceae</taxon>
        <taxon>Candidatus Mcinerneyibacterium</taxon>
    </lineage>
</organism>
<comment type="similarity">
    <text evidence="1">Belongs to the phosphate acetyltransferase and butyryltransferase family.</text>
</comment>
<keyword evidence="3" id="KW-0012">Acyltransferase</keyword>
<dbReference type="PIRSF" id="PIRSF000428">
    <property type="entry name" value="P_Ac_trans"/>
    <property type="match status" value="1"/>
</dbReference>
<evidence type="ECO:0000313" key="6">
    <source>
        <dbReference type="Proteomes" id="UP000324143"/>
    </source>
</evidence>
<feature type="domain" description="Phosphate acetyl/butaryl transferase" evidence="4">
    <location>
        <begin position="76"/>
        <end position="290"/>
    </location>
</feature>
<dbReference type="PANTHER" id="PTHR43356">
    <property type="entry name" value="PHOSPHATE ACETYLTRANSFERASE"/>
    <property type="match status" value="1"/>
</dbReference>
<dbReference type="Proteomes" id="UP000324143">
    <property type="component" value="Unassembled WGS sequence"/>
</dbReference>
<name>A0A5D0MKJ2_9BACT</name>
<dbReference type="Gene3D" id="3.40.718.10">
    <property type="entry name" value="Isopropylmalate Dehydrogenase"/>
    <property type="match status" value="1"/>
</dbReference>
<dbReference type="AlphaFoldDB" id="A0A5D0MKJ2"/>
<dbReference type="GO" id="GO:0016746">
    <property type="term" value="F:acyltransferase activity"/>
    <property type="evidence" value="ECO:0007669"/>
    <property type="project" value="UniProtKB-KW"/>
</dbReference>
<evidence type="ECO:0000256" key="3">
    <source>
        <dbReference type="ARBA" id="ARBA00023315"/>
    </source>
</evidence>
<gene>
    <name evidence="5" type="ORF">FXF47_06455</name>
</gene>
<evidence type="ECO:0000259" key="4">
    <source>
        <dbReference type="Pfam" id="PF01515"/>
    </source>
</evidence>
<accession>A0A5D0MKJ2</accession>
<keyword evidence="6" id="KW-1185">Reference proteome</keyword>
<dbReference type="EMBL" id="VSIX01000058">
    <property type="protein sequence ID" value="TYB31059.1"/>
    <property type="molecule type" value="Genomic_DNA"/>
</dbReference>
<evidence type="ECO:0000256" key="2">
    <source>
        <dbReference type="ARBA" id="ARBA00022679"/>
    </source>
</evidence>
<comment type="caution">
    <text evidence="5">The sequence shown here is derived from an EMBL/GenBank/DDBJ whole genome shotgun (WGS) entry which is preliminary data.</text>
</comment>
<dbReference type="PANTHER" id="PTHR43356:SF2">
    <property type="entry name" value="PHOSPHATE ACETYLTRANSFERASE"/>
    <property type="match status" value="1"/>
</dbReference>
<dbReference type="SUPFAM" id="SSF53659">
    <property type="entry name" value="Isocitrate/Isopropylmalate dehydrogenase-like"/>
    <property type="match status" value="1"/>
</dbReference>
<dbReference type="InterPro" id="IPR012147">
    <property type="entry name" value="P_Ac_Bu_trans"/>
</dbReference>
<dbReference type="InterPro" id="IPR002505">
    <property type="entry name" value="PTA_PTB"/>
</dbReference>
<dbReference type="NCBIfam" id="NF006045">
    <property type="entry name" value="PRK08190.1"/>
    <property type="match status" value="1"/>
</dbReference>
<dbReference type="Pfam" id="PF01515">
    <property type="entry name" value="PTA_PTB"/>
    <property type="match status" value="1"/>
</dbReference>